<organism evidence="3 4">
    <name type="scientific">Haloferula luteola</name>
    <dbReference type="NCBI Taxonomy" id="595692"/>
    <lineage>
        <taxon>Bacteria</taxon>
        <taxon>Pseudomonadati</taxon>
        <taxon>Verrucomicrobiota</taxon>
        <taxon>Verrucomicrobiia</taxon>
        <taxon>Verrucomicrobiales</taxon>
        <taxon>Verrucomicrobiaceae</taxon>
        <taxon>Haloferula</taxon>
    </lineage>
</organism>
<protein>
    <submittedName>
        <fullName evidence="3">S1-C subfamily serine protease</fullName>
    </submittedName>
</protein>
<dbReference type="SUPFAM" id="SSF50156">
    <property type="entry name" value="PDZ domain-like"/>
    <property type="match status" value="1"/>
</dbReference>
<keyword evidence="3" id="KW-0645">Protease</keyword>
<reference evidence="3 4" key="1">
    <citation type="submission" date="2020-08" db="EMBL/GenBank/DDBJ databases">
        <title>Genomic Encyclopedia of Type Strains, Phase IV (KMG-IV): sequencing the most valuable type-strain genomes for metagenomic binning, comparative biology and taxonomic classification.</title>
        <authorList>
            <person name="Goeker M."/>
        </authorList>
    </citation>
    <scope>NUCLEOTIDE SEQUENCE [LARGE SCALE GENOMIC DNA]</scope>
    <source>
        <strain evidence="3 4">YC6886</strain>
    </source>
</reference>
<keyword evidence="3" id="KW-0378">Hydrolase</keyword>
<evidence type="ECO:0000313" key="4">
    <source>
        <dbReference type="Proteomes" id="UP000557717"/>
    </source>
</evidence>
<dbReference type="Proteomes" id="UP000557717">
    <property type="component" value="Unassembled WGS sequence"/>
</dbReference>
<dbReference type="Gene3D" id="2.30.42.10">
    <property type="match status" value="1"/>
</dbReference>
<dbReference type="InterPro" id="IPR043504">
    <property type="entry name" value="Peptidase_S1_PA_chymotrypsin"/>
</dbReference>
<accession>A0A840V7V1</accession>
<keyword evidence="4" id="KW-1185">Reference proteome</keyword>
<dbReference type="GO" id="GO:0008233">
    <property type="term" value="F:peptidase activity"/>
    <property type="evidence" value="ECO:0007669"/>
    <property type="project" value="UniProtKB-KW"/>
</dbReference>
<dbReference type="Gene3D" id="2.40.10.120">
    <property type="match status" value="1"/>
</dbReference>
<dbReference type="PANTHER" id="PTHR22939">
    <property type="entry name" value="SERINE PROTEASE FAMILY S1C HTRA-RELATED"/>
    <property type="match status" value="1"/>
</dbReference>
<dbReference type="Pfam" id="PF13180">
    <property type="entry name" value="PDZ_2"/>
    <property type="match status" value="1"/>
</dbReference>
<dbReference type="GO" id="GO:0006508">
    <property type="term" value="P:proteolysis"/>
    <property type="evidence" value="ECO:0007669"/>
    <property type="project" value="UniProtKB-KW"/>
</dbReference>
<feature type="domain" description="PDZ" evidence="2">
    <location>
        <begin position="176"/>
        <end position="249"/>
    </location>
</feature>
<dbReference type="InterPro" id="IPR001478">
    <property type="entry name" value="PDZ"/>
</dbReference>
<dbReference type="InterPro" id="IPR036034">
    <property type="entry name" value="PDZ_sf"/>
</dbReference>
<dbReference type="CDD" id="cd06779">
    <property type="entry name" value="cpPDZ_Deg_HtrA-like"/>
    <property type="match status" value="1"/>
</dbReference>
<dbReference type="SMART" id="SM00228">
    <property type="entry name" value="PDZ"/>
    <property type="match status" value="1"/>
</dbReference>
<dbReference type="RefSeq" id="WP_184014688.1">
    <property type="nucleotide sequence ID" value="NZ_JACHFD010000001.1"/>
</dbReference>
<proteinExistence type="inferred from homology"/>
<dbReference type="PROSITE" id="PS50106">
    <property type="entry name" value="PDZ"/>
    <property type="match status" value="1"/>
</dbReference>
<dbReference type="EMBL" id="JACHFD010000001">
    <property type="protein sequence ID" value="MBB5349839.1"/>
    <property type="molecule type" value="Genomic_DNA"/>
</dbReference>
<sequence>MESLKPSLFDWETVMHKGTIPFLALILALPSPAARSLESAYRMGGKEMHRAFEPVQAFLQQGSAVIKRGFHEVIFGVVVSSDGYLLTKASELGEVGDLTITVDDQRYEKPVLAAVDTEWDVALLKVSATGWHPVDLSRTEDLERGEWIVANGATTRKYRRVQIGMVAANTREIPPSGGAVLGVMLEEEEEGLNLSSITEGSGAEKAGLQKGDRLLAIDGTEVNLREEVLSCLDTRRVGESVRLTILRGDEKIEVEVELAGRTDIFGESMTRNDQMSGDFSTRRTGFPRIMQHDIIGNRHFMGGPVLDLEGRCVGMNIARFSRCETYAIPARDLAELVDSLIKRSTMISAD</sequence>
<dbReference type="AlphaFoldDB" id="A0A840V7V1"/>
<evidence type="ECO:0000256" key="1">
    <source>
        <dbReference type="ARBA" id="ARBA00010541"/>
    </source>
</evidence>
<dbReference type="Pfam" id="PF13365">
    <property type="entry name" value="Trypsin_2"/>
    <property type="match status" value="1"/>
</dbReference>
<dbReference type="PANTHER" id="PTHR22939:SF129">
    <property type="entry name" value="SERINE PROTEASE HTRA2, MITOCHONDRIAL"/>
    <property type="match status" value="1"/>
</dbReference>
<dbReference type="InterPro" id="IPR009003">
    <property type="entry name" value="Peptidase_S1_PA"/>
</dbReference>
<comment type="similarity">
    <text evidence="1">Belongs to the peptidase S1C family.</text>
</comment>
<dbReference type="Gene3D" id="2.40.10.10">
    <property type="entry name" value="Trypsin-like serine proteases"/>
    <property type="match status" value="1"/>
</dbReference>
<dbReference type="SUPFAM" id="SSF50494">
    <property type="entry name" value="Trypsin-like serine proteases"/>
    <property type="match status" value="1"/>
</dbReference>
<evidence type="ECO:0000313" key="3">
    <source>
        <dbReference type="EMBL" id="MBB5349839.1"/>
    </source>
</evidence>
<gene>
    <name evidence="3" type="ORF">HNR46_000060</name>
</gene>
<name>A0A840V7V1_9BACT</name>
<comment type="caution">
    <text evidence="3">The sequence shown here is derived from an EMBL/GenBank/DDBJ whole genome shotgun (WGS) entry which is preliminary data.</text>
</comment>
<evidence type="ECO:0000259" key="2">
    <source>
        <dbReference type="PROSITE" id="PS50106"/>
    </source>
</evidence>